<name>A0A9N8VPT4_9GLOM</name>
<sequence>MPESMSQASYSDSSYEKMSIISQESYSSKISTRAKKKYSEKLLSAHRLPEICLAKR</sequence>
<protein>
    <submittedName>
        <fullName evidence="1">11268_t:CDS:1</fullName>
    </submittedName>
</protein>
<gene>
    <name evidence="1" type="ORF">DERYTH_LOCUS965</name>
</gene>
<comment type="caution">
    <text evidence="1">The sequence shown here is derived from an EMBL/GenBank/DDBJ whole genome shotgun (WGS) entry which is preliminary data.</text>
</comment>
<keyword evidence="2" id="KW-1185">Reference proteome</keyword>
<dbReference type="AlphaFoldDB" id="A0A9N8VPT4"/>
<reference evidence="1" key="1">
    <citation type="submission" date="2021-06" db="EMBL/GenBank/DDBJ databases">
        <authorList>
            <person name="Kallberg Y."/>
            <person name="Tangrot J."/>
            <person name="Rosling A."/>
        </authorList>
    </citation>
    <scope>NUCLEOTIDE SEQUENCE</scope>
    <source>
        <strain evidence="1">MA453B</strain>
    </source>
</reference>
<evidence type="ECO:0000313" key="2">
    <source>
        <dbReference type="Proteomes" id="UP000789405"/>
    </source>
</evidence>
<organism evidence="1 2">
    <name type="scientific">Dentiscutata erythropus</name>
    <dbReference type="NCBI Taxonomy" id="1348616"/>
    <lineage>
        <taxon>Eukaryota</taxon>
        <taxon>Fungi</taxon>
        <taxon>Fungi incertae sedis</taxon>
        <taxon>Mucoromycota</taxon>
        <taxon>Glomeromycotina</taxon>
        <taxon>Glomeromycetes</taxon>
        <taxon>Diversisporales</taxon>
        <taxon>Gigasporaceae</taxon>
        <taxon>Dentiscutata</taxon>
    </lineage>
</organism>
<dbReference type="EMBL" id="CAJVPY010000241">
    <property type="protein sequence ID" value="CAG8460129.1"/>
    <property type="molecule type" value="Genomic_DNA"/>
</dbReference>
<evidence type="ECO:0000313" key="1">
    <source>
        <dbReference type="EMBL" id="CAG8460129.1"/>
    </source>
</evidence>
<accession>A0A9N8VPT4</accession>
<dbReference type="Proteomes" id="UP000789405">
    <property type="component" value="Unassembled WGS sequence"/>
</dbReference>
<proteinExistence type="predicted"/>